<gene>
    <name evidence="14" type="ORF">LR394_23060</name>
</gene>
<proteinExistence type="inferred from homology"/>
<dbReference type="SUPFAM" id="SSF53098">
    <property type="entry name" value="Ribonuclease H-like"/>
    <property type="match status" value="1"/>
</dbReference>
<dbReference type="RefSeq" id="WP_231445383.1">
    <property type="nucleotide sequence ID" value="NZ_JAJOMB010000013.1"/>
</dbReference>
<feature type="region of interest" description="Disordered" evidence="12">
    <location>
        <begin position="1"/>
        <end position="41"/>
    </location>
</feature>
<evidence type="ECO:0000259" key="13">
    <source>
        <dbReference type="PROSITE" id="PS51975"/>
    </source>
</evidence>
<comment type="subcellular location">
    <subcellularLocation>
        <location evidence="4">Cytoplasm</location>
    </subcellularLocation>
</comment>
<dbReference type="EMBL" id="JAJOMB010000013">
    <property type="protein sequence ID" value="MCD5313791.1"/>
    <property type="molecule type" value="Genomic_DNA"/>
</dbReference>
<evidence type="ECO:0000256" key="8">
    <source>
        <dbReference type="ARBA" id="ARBA00022759"/>
    </source>
</evidence>
<name>A0A9X1NID6_9ACTN</name>
<keyword evidence="5" id="KW-0963">Cytoplasm</keyword>
<feature type="compositionally biased region" description="Low complexity" evidence="12">
    <location>
        <begin position="332"/>
        <end position="350"/>
    </location>
</feature>
<feature type="region of interest" description="Disordered" evidence="12">
    <location>
        <begin position="326"/>
        <end position="372"/>
    </location>
</feature>
<dbReference type="InterPro" id="IPR036397">
    <property type="entry name" value="RNaseH_sf"/>
</dbReference>
<comment type="caution">
    <text evidence="14">The sequence shown here is derived from an EMBL/GenBank/DDBJ whole genome shotgun (WGS) entry which is preliminary data.</text>
</comment>
<dbReference type="PANTHER" id="PTHR10954:SF18">
    <property type="entry name" value="RIBONUCLEASE HII"/>
    <property type="match status" value="1"/>
</dbReference>
<feature type="binding site" evidence="10">
    <location>
        <position position="76"/>
    </location>
    <ligand>
        <name>a divalent metal cation</name>
        <dbReference type="ChEBI" id="CHEBI:60240"/>
    </ligand>
</feature>
<comment type="cofactor">
    <cofactor evidence="2">
        <name>Mg(2+)</name>
        <dbReference type="ChEBI" id="CHEBI:18420"/>
    </cofactor>
</comment>
<keyword evidence="15" id="KW-1185">Reference proteome</keyword>
<reference evidence="14" key="1">
    <citation type="submission" date="2021-11" db="EMBL/GenBank/DDBJ databases">
        <title>Streptomyces corallinus and Kineosporia corallina sp. nov., two new coral-derived marine actinobacteria.</title>
        <authorList>
            <person name="Buangrab K."/>
            <person name="Sutthacheep M."/>
            <person name="Yeemin T."/>
            <person name="Harunari E."/>
            <person name="Igarashi Y."/>
            <person name="Sripreechasak P."/>
            <person name="Kanchanasin P."/>
            <person name="Tanasupawat S."/>
            <person name="Phongsopitanun W."/>
        </authorList>
    </citation>
    <scope>NUCLEOTIDE SEQUENCE</scope>
    <source>
        <strain evidence="14">JCM 31032</strain>
    </source>
</reference>
<keyword evidence="6 10" id="KW-0540">Nuclease</keyword>
<dbReference type="GO" id="GO:0005737">
    <property type="term" value="C:cytoplasm"/>
    <property type="evidence" value="ECO:0007669"/>
    <property type="project" value="UniProtKB-SubCell"/>
</dbReference>
<keyword evidence="9 10" id="KW-0378">Hydrolase</keyword>
<keyword evidence="7 10" id="KW-0479">Metal-binding</keyword>
<dbReference type="GO" id="GO:0006298">
    <property type="term" value="P:mismatch repair"/>
    <property type="evidence" value="ECO:0007669"/>
    <property type="project" value="TreeGrafter"/>
</dbReference>
<comment type="catalytic activity">
    <reaction evidence="1 10 11">
        <text>Endonucleolytic cleavage to 5'-phosphomonoester.</text>
        <dbReference type="EC" id="3.1.26.4"/>
    </reaction>
</comment>
<dbReference type="PANTHER" id="PTHR10954">
    <property type="entry name" value="RIBONUCLEASE H2 SUBUNIT A"/>
    <property type="match status" value="1"/>
</dbReference>
<evidence type="ECO:0000256" key="9">
    <source>
        <dbReference type="ARBA" id="ARBA00022801"/>
    </source>
</evidence>
<dbReference type="GO" id="GO:0032299">
    <property type="term" value="C:ribonuclease H2 complex"/>
    <property type="evidence" value="ECO:0007669"/>
    <property type="project" value="TreeGrafter"/>
</dbReference>
<dbReference type="GO" id="GO:0046872">
    <property type="term" value="F:metal ion binding"/>
    <property type="evidence" value="ECO:0007669"/>
    <property type="project" value="UniProtKB-KW"/>
</dbReference>
<evidence type="ECO:0000256" key="7">
    <source>
        <dbReference type="ARBA" id="ARBA00022723"/>
    </source>
</evidence>
<feature type="domain" description="RNase H type-2" evidence="13">
    <location>
        <begin position="70"/>
        <end position="302"/>
    </location>
</feature>
<evidence type="ECO:0000256" key="10">
    <source>
        <dbReference type="PROSITE-ProRule" id="PRU01319"/>
    </source>
</evidence>
<evidence type="ECO:0000256" key="11">
    <source>
        <dbReference type="RuleBase" id="RU003515"/>
    </source>
</evidence>
<dbReference type="Proteomes" id="UP001138997">
    <property type="component" value="Unassembled WGS sequence"/>
</dbReference>
<protein>
    <recommendedName>
        <fullName evidence="11">Ribonuclease</fullName>
        <ecNumber evidence="11">3.1.26.4</ecNumber>
    </recommendedName>
</protein>
<evidence type="ECO:0000313" key="15">
    <source>
        <dbReference type="Proteomes" id="UP001138997"/>
    </source>
</evidence>
<dbReference type="GO" id="GO:0003723">
    <property type="term" value="F:RNA binding"/>
    <property type="evidence" value="ECO:0007669"/>
    <property type="project" value="UniProtKB-UniRule"/>
</dbReference>
<evidence type="ECO:0000256" key="4">
    <source>
        <dbReference type="ARBA" id="ARBA00004496"/>
    </source>
</evidence>
<dbReference type="InterPro" id="IPR024567">
    <property type="entry name" value="RNase_HII/HIII_dom"/>
</dbReference>
<dbReference type="Pfam" id="PF01351">
    <property type="entry name" value="RNase_HII"/>
    <property type="match status" value="2"/>
</dbReference>
<feature type="compositionally biased region" description="Basic and acidic residues" evidence="12">
    <location>
        <begin position="354"/>
        <end position="372"/>
    </location>
</feature>
<comment type="function">
    <text evidence="3 11">Endonuclease that specifically degrades the RNA of RNA-DNA hybrids.</text>
</comment>
<dbReference type="AlphaFoldDB" id="A0A9X1NID6"/>
<keyword evidence="8 10" id="KW-0255">Endonuclease</keyword>
<sequence length="372" mass="39234">MTPTSGPSGSQPLSGSRAARPLSKKALAKQDAAQRAKARKAAAKKALLKKLTAQPPTLREERKLLREGHRFVAGIDEVGRGALAGPVTVGVVVVDLETKSAPTGVRDSKLLAPAAREKLVPRLRRWAPMSAVGHATSDEIDEIGIISALRLAAARAFATLEIRPDCALLDGSHDWLSVPVDPVEEAPQGTSLFDFDEEPVAVGHPLSFIDGEPLASIVPGRVTTQVKADLRCAAVAAASVLAKVERDALMVSFADQYPGYGWELNKGYSAPDHLAALRRLGPSRLHRLSWNIPGSDGVFGETLDLESVSEIEDVVVAEAESAADSAEELGDADLAAASEVSSPSVSSPSAELPPPEHGRAVGYDHEELTLFP</sequence>
<evidence type="ECO:0000256" key="3">
    <source>
        <dbReference type="ARBA" id="ARBA00004065"/>
    </source>
</evidence>
<evidence type="ECO:0000313" key="14">
    <source>
        <dbReference type="EMBL" id="MCD5313791.1"/>
    </source>
</evidence>
<evidence type="ECO:0000256" key="5">
    <source>
        <dbReference type="ARBA" id="ARBA00022490"/>
    </source>
</evidence>
<dbReference type="GO" id="GO:0043137">
    <property type="term" value="P:DNA replication, removal of RNA primer"/>
    <property type="evidence" value="ECO:0007669"/>
    <property type="project" value="TreeGrafter"/>
</dbReference>
<dbReference type="EC" id="3.1.26.4" evidence="11"/>
<evidence type="ECO:0000256" key="1">
    <source>
        <dbReference type="ARBA" id="ARBA00000077"/>
    </source>
</evidence>
<dbReference type="Gene3D" id="3.30.420.10">
    <property type="entry name" value="Ribonuclease H-like superfamily/Ribonuclease H"/>
    <property type="match status" value="2"/>
</dbReference>
<feature type="compositionally biased region" description="Low complexity" evidence="12">
    <location>
        <begin position="1"/>
        <end position="16"/>
    </location>
</feature>
<feature type="binding site" evidence="10">
    <location>
        <position position="170"/>
    </location>
    <ligand>
        <name>a divalent metal cation</name>
        <dbReference type="ChEBI" id="CHEBI:60240"/>
    </ligand>
</feature>
<comment type="cofactor">
    <cofactor evidence="10">
        <name>Mn(2+)</name>
        <dbReference type="ChEBI" id="CHEBI:29035"/>
    </cofactor>
    <cofactor evidence="10">
        <name>Mg(2+)</name>
        <dbReference type="ChEBI" id="CHEBI:18420"/>
    </cofactor>
    <text evidence="10">Manganese or magnesium. Binds 1 divalent metal ion per monomer in the absence of substrate. May bind a second metal ion after substrate binding.</text>
</comment>
<accession>A0A9X1NID6</accession>
<organism evidence="14 15">
    <name type="scientific">Kineosporia babensis</name>
    <dbReference type="NCBI Taxonomy" id="499548"/>
    <lineage>
        <taxon>Bacteria</taxon>
        <taxon>Bacillati</taxon>
        <taxon>Actinomycetota</taxon>
        <taxon>Actinomycetes</taxon>
        <taxon>Kineosporiales</taxon>
        <taxon>Kineosporiaceae</taxon>
        <taxon>Kineosporia</taxon>
    </lineage>
</organism>
<dbReference type="InterPro" id="IPR001352">
    <property type="entry name" value="RNase_HII/HIII"/>
</dbReference>
<evidence type="ECO:0000256" key="2">
    <source>
        <dbReference type="ARBA" id="ARBA00001946"/>
    </source>
</evidence>
<evidence type="ECO:0000256" key="6">
    <source>
        <dbReference type="ARBA" id="ARBA00022722"/>
    </source>
</evidence>
<dbReference type="PROSITE" id="PS51975">
    <property type="entry name" value="RNASE_H_2"/>
    <property type="match status" value="1"/>
</dbReference>
<dbReference type="GO" id="GO:0004523">
    <property type="term" value="F:RNA-DNA hybrid ribonuclease activity"/>
    <property type="evidence" value="ECO:0007669"/>
    <property type="project" value="UniProtKB-UniRule"/>
</dbReference>
<comment type="similarity">
    <text evidence="11">Belongs to the RNase HII family.</text>
</comment>
<evidence type="ECO:0000256" key="12">
    <source>
        <dbReference type="SAM" id="MobiDB-lite"/>
    </source>
</evidence>
<dbReference type="InterPro" id="IPR012337">
    <property type="entry name" value="RNaseH-like_sf"/>
</dbReference>
<feature type="binding site" evidence="10">
    <location>
        <position position="77"/>
    </location>
    <ligand>
        <name>a divalent metal cation</name>
        <dbReference type="ChEBI" id="CHEBI:60240"/>
    </ligand>
</feature>